<accession>A0A9Q4FYW8</accession>
<gene>
    <name evidence="2" type="ORF">HXA33_16440</name>
</gene>
<dbReference type="EMBL" id="JABXYM010000001">
    <property type="protein sequence ID" value="MCR6098130.1"/>
    <property type="molecule type" value="Genomic_DNA"/>
</dbReference>
<proteinExistence type="predicted"/>
<sequence>MSKKKRYIIVTLFLFIVSGTFFVSYFFISKSQQFEEKMEMKDIHYVANRYQLDYVYDTNENNDPFIFIATSGTEGILARWRNVSDKFSVIEYPEKAIKEGDWLTVNEVFVSNYSNFDEVLTDMYDEATGVSVSQLGDEVVNESLLRRYILYRNTDDETFMKVLIDLKFEEPHNG</sequence>
<keyword evidence="1" id="KW-0812">Transmembrane</keyword>
<dbReference type="AlphaFoldDB" id="A0A9Q4FYW8"/>
<feature type="transmembrane region" description="Helical" evidence="1">
    <location>
        <begin position="7"/>
        <end position="28"/>
    </location>
</feature>
<reference evidence="2" key="1">
    <citation type="submission" date="2020-06" db="EMBL/GenBank/DDBJ databases">
        <title>Insight into the genomes of haloalkaliphilic bacilli from Kenyan soda lakes.</title>
        <authorList>
            <person name="Mwirichia R."/>
            <person name="Villamizar G.C."/>
            <person name="Poehlein A."/>
            <person name="Mugweru J."/>
            <person name="Kipnyargis A."/>
            <person name="Kiplimo D."/>
            <person name="Orwa P."/>
            <person name="Daniel R."/>
        </authorList>
    </citation>
    <scope>NUCLEOTIDE SEQUENCE</scope>
    <source>
        <strain evidence="2">B1096_S55</strain>
    </source>
</reference>
<comment type="caution">
    <text evidence="2">The sequence shown here is derived from an EMBL/GenBank/DDBJ whole genome shotgun (WGS) entry which is preliminary data.</text>
</comment>
<keyword evidence="1" id="KW-0472">Membrane</keyword>
<name>A0A9Q4FYW8_SALAG</name>
<keyword evidence="3" id="KW-1185">Reference proteome</keyword>
<protein>
    <submittedName>
        <fullName evidence="2">Uncharacterized protein</fullName>
    </submittedName>
</protein>
<dbReference type="Proteomes" id="UP001057753">
    <property type="component" value="Unassembled WGS sequence"/>
</dbReference>
<evidence type="ECO:0000256" key="1">
    <source>
        <dbReference type="SAM" id="Phobius"/>
    </source>
</evidence>
<keyword evidence="1" id="KW-1133">Transmembrane helix</keyword>
<evidence type="ECO:0000313" key="2">
    <source>
        <dbReference type="EMBL" id="MCR6098130.1"/>
    </source>
</evidence>
<organism evidence="2 3">
    <name type="scientific">Salipaludibacillus agaradhaerens</name>
    <name type="common">Bacillus agaradhaerens</name>
    <dbReference type="NCBI Taxonomy" id="76935"/>
    <lineage>
        <taxon>Bacteria</taxon>
        <taxon>Bacillati</taxon>
        <taxon>Bacillota</taxon>
        <taxon>Bacilli</taxon>
        <taxon>Bacillales</taxon>
        <taxon>Bacillaceae</taxon>
    </lineage>
</organism>
<evidence type="ECO:0000313" key="3">
    <source>
        <dbReference type="Proteomes" id="UP001057753"/>
    </source>
</evidence>